<feature type="compositionally biased region" description="Basic and acidic residues" evidence="1">
    <location>
        <begin position="270"/>
        <end position="279"/>
    </location>
</feature>
<feature type="compositionally biased region" description="Basic and acidic residues" evidence="1">
    <location>
        <begin position="115"/>
        <end position="138"/>
    </location>
</feature>
<reference evidence="2" key="1">
    <citation type="submission" date="2023-07" db="EMBL/GenBank/DDBJ databases">
        <authorList>
            <consortium name="AG Swart"/>
            <person name="Singh M."/>
            <person name="Singh A."/>
            <person name="Seah K."/>
            <person name="Emmerich C."/>
        </authorList>
    </citation>
    <scope>NUCLEOTIDE SEQUENCE</scope>
    <source>
        <strain evidence="2">DP1</strain>
    </source>
</reference>
<feature type="region of interest" description="Disordered" evidence="1">
    <location>
        <begin position="434"/>
        <end position="453"/>
    </location>
</feature>
<evidence type="ECO:0000313" key="2">
    <source>
        <dbReference type="EMBL" id="CAI2364495.1"/>
    </source>
</evidence>
<sequence>MNDLSTMNKTKETPAIPAIQRRRSKLIKKEPPEPQKIGFFAWLCCLRSQQNNKIMMKKKSESVLYIDNQDSKEDAAALTERKPEFNKSISSDLIKSNSQESNNSSISKVKSCKNYKNDQKDDKPDMNRKLSRPAEKIKRPIYNAQERKQNAIESYYYRRHSCNIAMCKLDPIQEVVDNQYDEDGSNNQDQGNSGNISRKKRKHKGSCDSSSSGNSGNEGPLSHQRLIMKAQEVKANNARLDNKKNSDKWIPTPSNGNNANSIGKSTIKSKNVDSRKESNESAYNATEGMNESIVPPMMIDNSAVIFNNKTKSRKSKLVKQGIKNPLQSEADKSDINCMPSKSEESKDPKEYKESKGDEDGEGESYDSSCTCSSCLREKNADNGMSLKLSQYSYKPTYGDFKRNETEVELSTLNNSGYRDVINTSMYGEKSGFAKGNNESAMDRSSIGDISNSDAQKNYFKNTSKGEYPDNLNNGKFKMMTG</sequence>
<organism evidence="2 3">
    <name type="scientific">Euplotes crassus</name>
    <dbReference type="NCBI Taxonomy" id="5936"/>
    <lineage>
        <taxon>Eukaryota</taxon>
        <taxon>Sar</taxon>
        <taxon>Alveolata</taxon>
        <taxon>Ciliophora</taxon>
        <taxon>Intramacronucleata</taxon>
        <taxon>Spirotrichea</taxon>
        <taxon>Hypotrichia</taxon>
        <taxon>Euplotida</taxon>
        <taxon>Euplotidae</taxon>
        <taxon>Moneuplotes</taxon>
    </lineage>
</organism>
<feature type="compositionally biased region" description="Basic and acidic residues" evidence="1">
    <location>
        <begin position="341"/>
        <end position="357"/>
    </location>
</feature>
<name>A0AAD1U8R7_EUPCR</name>
<feature type="compositionally biased region" description="Low complexity" evidence="1">
    <location>
        <begin position="96"/>
        <end position="107"/>
    </location>
</feature>
<feature type="region of interest" description="Disordered" evidence="1">
    <location>
        <begin position="237"/>
        <end position="288"/>
    </location>
</feature>
<gene>
    <name evidence="2" type="ORF">ECRASSUSDP1_LOCUS5839</name>
</gene>
<comment type="caution">
    <text evidence="2">The sequence shown here is derived from an EMBL/GenBank/DDBJ whole genome shotgun (WGS) entry which is preliminary data.</text>
</comment>
<feature type="compositionally biased region" description="Low complexity" evidence="1">
    <location>
        <begin position="207"/>
        <end position="221"/>
    </location>
</feature>
<proteinExistence type="predicted"/>
<evidence type="ECO:0000256" key="1">
    <source>
        <dbReference type="SAM" id="MobiDB-lite"/>
    </source>
</evidence>
<accession>A0AAD1U8R7</accession>
<feature type="region of interest" description="Disordered" evidence="1">
    <location>
        <begin position="91"/>
        <end position="142"/>
    </location>
</feature>
<evidence type="ECO:0000313" key="3">
    <source>
        <dbReference type="Proteomes" id="UP001295684"/>
    </source>
</evidence>
<feature type="region of interest" description="Disordered" evidence="1">
    <location>
        <begin position="1"/>
        <end position="31"/>
    </location>
</feature>
<dbReference type="Proteomes" id="UP001295684">
    <property type="component" value="Unassembled WGS sequence"/>
</dbReference>
<dbReference type="AlphaFoldDB" id="A0AAD1U8R7"/>
<protein>
    <submittedName>
        <fullName evidence="2">Uncharacterized protein</fullName>
    </submittedName>
</protein>
<feature type="region of interest" description="Disordered" evidence="1">
    <location>
        <begin position="179"/>
        <end position="221"/>
    </location>
</feature>
<keyword evidence="3" id="KW-1185">Reference proteome</keyword>
<feature type="compositionally biased region" description="Low complexity" evidence="1">
    <location>
        <begin position="185"/>
        <end position="195"/>
    </location>
</feature>
<feature type="compositionally biased region" description="Polar residues" evidence="1">
    <location>
        <begin position="252"/>
        <end position="269"/>
    </location>
</feature>
<feature type="region of interest" description="Disordered" evidence="1">
    <location>
        <begin position="312"/>
        <end position="366"/>
    </location>
</feature>
<dbReference type="EMBL" id="CAMPGE010005648">
    <property type="protein sequence ID" value="CAI2364495.1"/>
    <property type="molecule type" value="Genomic_DNA"/>
</dbReference>